<dbReference type="Pfam" id="PF08450">
    <property type="entry name" value="SGL"/>
    <property type="match status" value="1"/>
</dbReference>
<dbReference type="InterPro" id="IPR011042">
    <property type="entry name" value="6-blade_b-propeller_TolB-like"/>
</dbReference>
<dbReference type="Proteomes" id="UP000238954">
    <property type="component" value="Chromosome"/>
</dbReference>
<dbReference type="Gene3D" id="2.120.10.30">
    <property type="entry name" value="TolB, C-terminal domain"/>
    <property type="match status" value="1"/>
</dbReference>
<dbReference type="OrthoDB" id="30052at2"/>
<dbReference type="EMBL" id="PHFW01000003">
    <property type="protein sequence ID" value="PQM26313.1"/>
    <property type="molecule type" value="Genomic_DNA"/>
</dbReference>
<evidence type="ECO:0000313" key="3">
    <source>
        <dbReference type="Proteomes" id="UP000238954"/>
    </source>
</evidence>
<sequence length="303" mass="31576">MDFTVVASGLQFPEGPIPLADGSVLVVEIARATLTRITAAGKVEVVAELGGGPNGAAIGPDGAVYVCNNGGMTFARGPDGTMFANGVPDDYQGGSIQRVDPTTGAWQTLYETCDGRRLKGPNDIVFDRTGGFWFTDMGKAGDDTIDRGALYYARPDGSSILRADVPLITPNGIGLSLDEKTLWIAETLTSRLWAVELGGPGQLARPVHFLAPPRVLGPLPGFQMFDSLAVEAGGRICVATPLTGAITIFGPDGSHDQIVVPDTIPTNIAFGGDGNRTAWITAGGTGRLLRAEWPRPGAPLAFG</sequence>
<organism evidence="2 3">
    <name type="scientific">Sphingopyxis lindanitolerans</name>
    <dbReference type="NCBI Taxonomy" id="2054227"/>
    <lineage>
        <taxon>Bacteria</taxon>
        <taxon>Pseudomonadati</taxon>
        <taxon>Pseudomonadota</taxon>
        <taxon>Alphaproteobacteria</taxon>
        <taxon>Sphingomonadales</taxon>
        <taxon>Sphingomonadaceae</taxon>
        <taxon>Sphingopyxis</taxon>
    </lineage>
</organism>
<protein>
    <submittedName>
        <fullName evidence="2">Gluconolaconase</fullName>
    </submittedName>
</protein>
<comment type="caution">
    <text evidence="2">The sequence shown here is derived from an EMBL/GenBank/DDBJ whole genome shotgun (WGS) entry which is preliminary data.</text>
</comment>
<dbReference type="RefSeq" id="WP_105999690.1">
    <property type="nucleotide sequence ID" value="NZ_CM009578.1"/>
</dbReference>
<accession>A0A2S8B1U3</accession>
<gene>
    <name evidence="2" type="ORF">CVO77_14735</name>
</gene>
<name>A0A2S8B1U3_9SPHN</name>
<dbReference type="InterPro" id="IPR051262">
    <property type="entry name" value="SMP-30/CGR1_Lactonase"/>
</dbReference>
<dbReference type="PANTHER" id="PTHR47572">
    <property type="entry name" value="LIPOPROTEIN-RELATED"/>
    <property type="match status" value="1"/>
</dbReference>
<dbReference type="SUPFAM" id="SSF63829">
    <property type="entry name" value="Calcium-dependent phosphotriesterase"/>
    <property type="match status" value="1"/>
</dbReference>
<reference evidence="3" key="1">
    <citation type="submission" date="2017-11" db="EMBL/GenBank/DDBJ databases">
        <title>The complete genome sequence of Sphingopyxis pomeranensis sp. nov. strain WS5A3p.</title>
        <authorList>
            <person name="Kaminski M.A."/>
        </authorList>
    </citation>
    <scope>NUCLEOTIDE SEQUENCE [LARGE SCALE GENOMIC DNA]</scope>
    <source>
        <strain evidence="3">WS5A3p</strain>
    </source>
</reference>
<evidence type="ECO:0000313" key="2">
    <source>
        <dbReference type="EMBL" id="PQM26313.1"/>
    </source>
</evidence>
<proteinExistence type="predicted"/>
<dbReference type="PANTHER" id="PTHR47572:SF5">
    <property type="entry name" value="BLR2277 PROTEIN"/>
    <property type="match status" value="1"/>
</dbReference>
<feature type="domain" description="SMP-30/Gluconolactonase/LRE-like region" evidence="1">
    <location>
        <begin position="12"/>
        <end position="282"/>
    </location>
</feature>
<evidence type="ECO:0000259" key="1">
    <source>
        <dbReference type="Pfam" id="PF08450"/>
    </source>
</evidence>
<dbReference type="AlphaFoldDB" id="A0A2S8B1U3"/>
<dbReference type="InterPro" id="IPR013658">
    <property type="entry name" value="SGL"/>
</dbReference>
<keyword evidence="3" id="KW-1185">Reference proteome</keyword>